<dbReference type="InterPro" id="IPR002347">
    <property type="entry name" value="SDR_fam"/>
</dbReference>
<dbReference type="Proteomes" id="UP001385809">
    <property type="component" value="Unassembled WGS sequence"/>
</dbReference>
<comment type="caution">
    <text evidence="3">The sequence shown here is derived from an EMBL/GenBank/DDBJ whole genome shotgun (WGS) entry which is preliminary data.</text>
</comment>
<evidence type="ECO:0000256" key="2">
    <source>
        <dbReference type="ARBA" id="ARBA00023002"/>
    </source>
</evidence>
<gene>
    <name evidence="3" type="ORF">WCD74_13790</name>
</gene>
<reference evidence="3 4" key="1">
    <citation type="submission" date="2024-03" db="EMBL/GenBank/DDBJ databases">
        <title>Actinomycetospora sp. OC33-EN08, a novel actinomycete isolated from wild orchid (Aerides multiflora).</title>
        <authorList>
            <person name="Suriyachadkun C."/>
        </authorList>
    </citation>
    <scope>NUCLEOTIDE SEQUENCE [LARGE SCALE GENOMIC DNA]</scope>
    <source>
        <strain evidence="3 4">OC33-EN08</strain>
    </source>
</reference>
<dbReference type="PRINTS" id="PR00081">
    <property type="entry name" value="GDHRDH"/>
</dbReference>
<dbReference type="RefSeq" id="WP_337695402.1">
    <property type="nucleotide sequence ID" value="NZ_JBBEGN010000005.1"/>
</dbReference>
<comment type="similarity">
    <text evidence="1">Belongs to the short-chain dehydrogenases/reductases (SDR) family.</text>
</comment>
<dbReference type="SUPFAM" id="SSF51735">
    <property type="entry name" value="NAD(P)-binding Rossmann-fold domains"/>
    <property type="match status" value="1"/>
</dbReference>
<evidence type="ECO:0000256" key="1">
    <source>
        <dbReference type="ARBA" id="ARBA00006484"/>
    </source>
</evidence>
<dbReference type="PANTHER" id="PTHR24320">
    <property type="entry name" value="RETINOL DEHYDROGENASE"/>
    <property type="match status" value="1"/>
</dbReference>
<keyword evidence="2" id="KW-0560">Oxidoreductase</keyword>
<organism evidence="3 4">
    <name type="scientific">Actinomycetospora aurantiaca</name>
    <dbReference type="NCBI Taxonomy" id="3129233"/>
    <lineage>
        <taxon>Bacteria</taxon>
        <taxon>Bacillati</taxon>
        <taxon>Actinomycetota</taxon>
        <taxon>Actinomycetes</taxon>
        <taxon>Pseudonocardiales</taxon>
        <taxon>Pseudonocardiaceae</taxon>
        <taxon>Actinomycetospora</taxon>
    </lineage>
</organism>
<dbReference type="PANTHER" id="PTHR24320:SF148">
    <property type="entry name" value="NAD(P)-BINDING ROSSMANN-FOLD SUPERFAMILY PROTEIN"/>
    <property type="match status" value="1"/>
</dbReference>
<accession>A0ABU8MNF1</accession>
<dbReference type="EMBL" id="JBBEGN010000005">
    <property type="protein sequence ID" value="MEJ2868839.1"/>
    <property type="molecule type" value="Genomic_DNA"/>
</dbReference>
<sequence>MPRTVAITGATDGLGRALALDLAAEDDVRLVLHGRSAERLEDLSAEVAQRAAHPPLTVQADLADLAQVARAADEIAERAGELHVLVNNAGIGSGEPDGRVRRTSVDGYELRFAVNYLATFLLTEKLLPLLRASGDERAARVVHVASGAQHPLDFDDLMLERSYDGGRAYAQSKLAQILHAVDLAERLPTDEVTANALHPGTYMPTKIVLSEIGRSVDSLESGVAATRRLAVGDDVEGVTGRFFDRQREAGLHAQAGDPEARATLRARSLELVGGLLS</sequence>
<name>A0ABU8MNF1_9PSEU</name>
<keyword evidence="4" id="KW-1185">Reference proteome</keyword>
<dbReference type="Pfam" id="PF00106">
    <property type="entry name" value="adh_short"/>
    <property type="match status" value="1"/>
</dbReference>
<dbReference type="Gene3D" id="3.40.50.720">
    <property type="entry name" value="NAD(P)-binding Rossmann-like Domain"/>
    <property type="match status" value="1"/>
</dbReference>
<evidence type="ECO:0000313" key="3">
    <source>
        <dbReference type="EMBL" id="MEJ2868839.1"/>
    </source>
</evidence>
<dbReference type="InterPro" id="IPR036291">
    <property type="entry name" value="NAD(P)-bd_dom_sf"/>
</dbReference>
<protein>
    <submittedName>
        <fullName evidence="3">SDR family NAD(P)-dependent oxidoreductase</fullName>
    </submittedName>
</protein>
<evidence type="ECO:0000313" key="4">
    <source>
        <dbReference type="Proteomes" id="UP001385809"/>
    </source>
</evidence>
<proteinExistence type="inferred from homology"/>